<dbReference type="EMBL" id="JBHSIT010000016">
    <property type="protein sequence ID" value="MFC4913252.1"/>
    <property type="molecule type" value="Genomic_DNA"/>
</dbReference>
<dbReference type="Pfam" id="PF19674">
    <property type="entry name" value="DUF6177"/>
    <property type="match status" value="1"/>
</dbReference>
<sequence length="317" mass="33178">MSTVDALTERAMIVLQDRPVVPLSAWLVGALADCAGSGRAVQLVTPPGSRITLPLRLGAAASGPHWVIRDGDGYYEGLTGRPMRWNGAAFEPVPDARDYAPGFTSRPSGPVGAQLGLIYRVRHGAADGEVGGTVERMLQLLTGKSPLGWGTSEPVAEPWRPDRFTEHVRNRESSRVVVAGDGPRPAQAVCAFTAAGGGAVNEATTVTVGYAPQDPPPLAHLPQLVGAIAADRPVASLLVQLTPGRADLTTEPRWTGTAAPVALAVAGAVPAPQGIPGQQVGPPRAPMTLFPLGDGRSPEGWQRHRRLLQHLQNPHAS</sequence>
<dbReference type="InterPro" id="IPR046175">
    <property type="entry name" value="DUF6177"/>
</dbReference>
<name>A0ABV9UDV7_9ACTN</name>
<keyword evidence="3" id="KW-1185">Reference proteome</keyword>
<comment type="caution">
    <text evidence="2">The sequence shown here is derived from an EMBL/GenBank/DDBJ whole genome shotgun (WGS) entry which is preliminary data.</text>
</comment>
<protein>
    <submittedName>
        <fullName evidence="2">DUF6177 family protein</fullName>
    </submittedName>
</protein>
<proteinExistence type="predicted"/>
<gene>
    <name evidence="2" type="ORF">ACFPCY_38555</name>
</gene>
<dbReference type="Proteomes" id="UP001595872">
    <property type="component" value="Unassembled WGS sequence"/>
</dbReference>
<evidence type="ECO:0000313" key="2">
    <source>
        <dbReference type="EMBL" id="MFC4913252.1"/>
    </source>
</evidence>
<feature type="region of interest" description="Disordered" evidence="1">
    <location>
        <begin position="275"/>
        <end position="301"/>
    </location>
</feature>
<organism evidence="2 3">
    <name type="scientific">Actinomadura gamaensis</name>
    <dbReference type="NCBI Taxonomy" id="1763541"/>
    <lineage>
        <taxon>Bacteria</taxon>
        <taxon>Bacillati</taxon>
        <taxon>Actinomycetota</taxon>
        <taxon>Actinomycetes</taxon>
        <taxon>Streptosporangiales</taxon>
        <taxon>Thermomonosporaceae</taxon>
        <taxon>Actinomadura</taxon>
    </lineage>
</organism>
<evidence type="ECO:0000256" key="1">
    <source>
        <dbReference type="SAM" id="MobiDB-lite"/>
    </source>
</evidence>
<dbReference type="RefSeq" id="WP_378263995.1">
    <property type="nucleotide sequence ID" value="NZ_JBHSIT010000016.1"/>
</dbReference>
<evidence type="ECO:0000313" key="3">
    <source>
        <dbReference type="Proteomes" id="UP001595872"/>
    </source>
</evidence>
<reference evidence="3" key="1">
    <citation type="journal article" date="2019" name="Int. J. Syst. Evol. Microbiol.">
        <title>The Global Catalogue of Microorganisms (GCM) 10K type strain sequencing project: providing services to taxonomists for standard genome sequencing and annotation.</title>
        <authorList>
            <consortium name="The Broad Institute Genomics Platform"/>
            <consortium name="The Broad Institute Genome Sequencing Center for Infectious Disease"/>
            <person name="Wu L."/>
            <person name="Ma J."/>
        </authorList>
    </citation>
    <scope>NUCLEOTIDE SEQUENCE [LARGE SCALE GENOMIC DNA]</scope>
    <source>
        <strain evidence="3">KLKA75</strain>
    </source>
</reference>
<accession>A0ABV9UDV7</accession>